<keyword evidence="3" id="KW-0732">Signal</keyword>
<evidence type="ECO:0000256" key="3">
    <source>
        <dbReference type="ARBA" id="ARBA00022729"/>
    </source>
</evidence>
<evidence type="ECO:0000259" key="7">
    <source>
        <dbReference type="Pfam" id="PF14322"/>
    </source>
</evidence>
<dbReference type="RefSeq" id="WP_194104894.1">
    <property type="nucleotide sequence ID" value="NZ_JADFFM010000001.1"/>
</dbReference>
<dbReference type="InterPro" id="IPR033985">
    <property type="entry name" value="SusD-like_N"/>
</dbReference>
<evidence type="ECO:0000259" key="6">
    <source>
        <dbReference type="Pfam" id="PF07980"/>
    </source>
</evidence>
<dbReference type="InterPro" id="IPR012944">
    <property type="entry name" value="SusD_RagB_dom"/>
</dbReference>
<accession>A0ABR9XDL8</accession>
<feature type="domain" description="RagB/SusD" evidence="6">
    <location>
        <begin position="312"/>
        <end position="598"/>
    </location>
</feature>
<keyword evidence="5" id="KW-0998">Cell outer membrane</keyword>
<keyword evidence="9" id="KW-1185">Reference proteome</keyword>
<evidence type="ECO:0000256" key="2">
    <source>
        <dbReference type="ARBA" id="ARBA00006275"/>
    </source>
</evidence>
<dbReference type="PROSITE" id="PS51257">
    <property type="entry name" value="PROKAR_LIPOPROTEIN"/>
    <property type="match status" value="1"/>
</dbReference>
<comment type="similarity">
    <text evidence="2">Belongs to the SusD family.</text>
</comment>
<dbReference type="Proteomes" id="UP000632774">
    <property type="component" value="Unassembled WGS sequence"/>
</dbReference>
<name>A0ABR9XDL8_9SPHI</name>
<keyword evidence="4" id="KW-0472">Membrane</keyword>
<evidence type="ECO:0000256" key="5">
    <source>
        <dbReference type="ARBA" id="ARBA00023237"/>
    </source>
</evidence>
<protein>
    <submittedName>
        <fullName evidence="8">RagB/SusD family nutrient uptake outer membrane protein</fullName>
    </submittedName>
</protein>
<dbReference type="Gene3D" id="1.25.40.390">
    <property type="match status" value="1"/>
</dbReference>
<dbReference type="SUPFAM" id="SSF48452">
    <property type="entry name" value="TPR-like"/>
    <property type="match status" value="1"/>
</dbReference>
<evidence type="ECO:0000313" key="9">
    <source>
        <dbReference type="Proteomes" id="UP000632774"/>
    </source>
</evidence>
<dbReference type="Pfam" id="PF14322">
    <property type="entry name" value="SusD-like_3"/>
    <property type="match status" value="1"/>
</dbReference>
<organism evidence="8 9">
    <name type="scientific">Mucilaginibacter boryungensis</name>
    <dbReference type="NCBI Taxonomy" id="768480"/>
    <lineage>
        <taxon>Bacteria</taxon>
        <taxon>Pseudomonadati</taxon>
        <taxon>Bacteroidota</taxon>
        <taxon>Sphingobacteriia</taxon>
        <taxon>Sphingobacteriales</taxon>
        <taxon>Sphingobacteriaceae</taxon>
        <taxon>Mucilaginibacter</taxon>
    </lineage>
</organism>
<evidence type="ECO:0000256" key="4">
    <source>
        <dbReference type="ARBA" id="ARBA00023136"/>
    </source>
</evidence>
<dbReference type="Pfam" id="PF07980">
    <property type="entry name" value="SusD_RagB"/>
    <property type="match status" value="1"/>
</dbReference>
<dbReference type="EMBL" id="JADFFM010000001">
    <property type="protein sequence ID" value="MBE9665489.1"/>
    <property type="molecule type" value="Genomic_DNA"/>
</dbReference>
<evidence type="ECO:0000313" key="8">
    <source>
        <dbReference type="EMBL" id="MBE9665489.1"/>
    </source>
</evidence>
<feature type="domain" description="SusD-like N-terminal" evidence="7">
    <location>
        <begin position="107"/>
        <end position="235"/>
    </location>
</feature>
<sequence length="598" mass="66686">MKKIFLTISMLILLSTACTKDGSKLIDPTTVIGINAAFGNANNANQFLLDIYRAILPVLPRTDFAGSRWRNNYLLDVADENGSTNAQGNQIVRDWNAGAVTAGSTGVFSYKDWTDSYASIRACNLFLAHINDVPYDAQFQYDAAAKKIRIAEAKWLLAFNYAELAKEFGGLPIIKGVLDPSSDFNIPRSTYDETIAYITGLCDEAAADLPLVYSDADLGRATKGAALALKARMLLYAASPLWNDSSAPNDTYLSGKYDATKWQKAAQAAKDVMDLNQYQLYPDLSTLFTSRTNSEIIYARMQEPMAYFTATNVPYKLYPSGAYPVGGNNQVTYNMVKQYEVLKGGVAYSIDDASSGYNPQDPYKNRDPRFYRDCIYNGAKVLNKTAEFGTVAAGVTKVVAHNNVIVSPYDTYVFSTKFCDLTLNITADARTPSANGRTGQNYPYLRYAEILMNYAEAMNEAYGPEALGPGFTMTALQAVNQVRTRAKYVAGKQEYLGQTGGMPPIPSGLSQSAFRTILQHERRVEFSFEEHYFWDIRRWKQTPNNTIQAQIPVWTSPTTVQYQITTIDNRYWDPKMLRMPIPQSELFANPKLQQNPGW</sequence>
<reference evidence="8 9" key="1">
    <citation type="submission" date="2020-10" db="EMBL/GenBank/DDBJ databases">
        <title>Mucilaginibacter mali sp. nov., isolated from rhizosphere soil of apple orchard.</title>
        <authorList>
            <person name="Lee J.-S."/>
            <person name="Kim H.S."/>
            <person name="Kim J.-S."/>
        </authorList>
    </citation>
    <scope>NUCLEOTIDE SEQUENCE [LARGE SCALE GENOMIC DNA]</scope>
    <source>
        <strain evidence="8 9">KCTC 23157</strain>
    </source>
</reference>
<comment type="caution">
    <text evidence="8">The sequence shown here is derived from an EMBL/GenBank/DDBJ whole genome shotgun (WGS) entry which is preliminary data.</text>
</comment>
<comment type="subcellular location">
    <subcellularLocation>
        <location evidence="1">Cell outer membrane</location>
    </subcellularLocation>
</comment>
<evidence type="ECO:0000256" key="1">
    <source>
        <dbReference type="ARBA" id="ARBA00004442"/>
    </source>
</evidence>
<proteinExistence type="inferred from homology"/>
<dbReference type="InterPro" id="IPR011990">
    <property type="entry name" value="TPR-like_helical_dom_sf"/>
</dbReference>
<gene>
    <name evidence="8" type="ORF">IRJ18_03890</name>
</gene>